<evidence type="ECO:0000313" key="3">
    <source>
        <dbReference type="Proteomes" id="UP000762676"/>
    </source>
</evidence>
<name>A0AAV4EUG3_9GAST</name>
<sequence length="199" mass="23388">MLNRQYKYICLDRTEAELLYMHHQARKNTKVGLDLDNTRTEAISEESRIFITINEMEETVRIFNEEENEYPSNFDQRRGSPYFRQNKSQGYKDKKQQQQTNKMNDKAGQNIGTEKHSGSIKKAFKSAEEWSLQQASKTATSDVYMGEDESVWNREYQRIFNFEAGSHDTSVITIVLCLYCSIDDMFYVTFILLLNLLQI</sequence>
<reference evidence="2 3" key="1">
    <citation type="journal article" date="2021" name="Elife">
        <title>Chloroplast acquisition without the gene transfer in kleptoplastic sea slugs, Plakobranchus ocellatus.</title>
        <authorList>
            <person name="Maeda T."/>
            <person name="Takahashi S."/>
            <person name="Yoshida T."/>
            <person name="Shimamura S."/>
            <person name="Takaki Y."/>
            <person name="Nagai Y."/>
            <person name="Toyoda A."/>
            <person name="Suzuki Y."/>
            <person name="Arimoto A."/>
            <person name="Ishii H."/>
            <person name="Satoh N."/>
            <person name="Nishiyama T."/>
            <person name="Hasebe M."/>
            <person name="Maruyama T."/>
            <person name="Minagawa J."/>
            <person name="Obokata J."/>
            <person name="Shigenobu S."/>
        </authorList>
    </citation>
    <scope>NUCLEOTIDE SEQUENCE [LARGE SCALE GENOMIC DNA]</scope>
</reference>
<keyword evidence="3" id="KW-1185">Reference proteome</keyword>
<dbReference type="EMBL" id="BMAT01007459">
    <property type="protein sequence ID" value="GFR64778.1"/>
    <property type="molecule type" value="Genomic_DNA"/>
</dbReference>
<gene>
    <name evidence="2" type="ORF">ElyMa_003640800</name>
</gene>
<proteinExistence type="predicted"/>
<dbReference type="Proteomes" id="UP000762676">
    <property type="component" value="Unassembled WGS sequence"/>
</dbReference>
<dbReference type="AlphaFoldDB" id="A0AAV4EUG3"/>
<protein>
    <submittedName>
        <fullName evidence="2">Uncharacterized protein</fullName>
    </submittedName>
</protein>
<organism evidence="2 3">
    <name type="scientific">Elysia marginata</name>
    <dbReference type="NCBI Taxonomy" id="1093978"/>
    <lineage>
        <taxon>Eukaryota</taxon>
        <taxon>Metazoa</taxon>
        <taxon>Spiralia</taxon>
        <taxon>Lophotrochozoa</taxon>
        <taxon>Mollusca</taxon>
        <taxon>Gastropoda</taxon>
        <taxon>Heterobranchia</taxon>
        <taxon>Euthyneura</taxon>
        <taxon>Panpulmonata</taxon>
        <taxon>Sacoglossa</taxon>
        <taxon>Placobranchoidea</taxon>
        <taxon>Plakobranchidae</taxon>
        <taxon>Elysia</taxon>
    </lineage>
</organism>
<evidence type="ECO:0000256" key="1">
    <source>
        <dbReference type="SAM" id="MobiDB-lite"/>
    </source>
</evidence>
<feature type="region of interest" description="Disordered" evidence="1">
    <location>
        <begin position="69"/>
        <end position="114"/>
    </location>
</feature>
<evidence type="ECO:0000313" key="2">
    <source>
        <dbReference type="EMBL" id="GFR64778.1"/>
    </source>
</evidence>
<comment type="caution">
    <text evidence="2">The sequence shown here is derived from an EMBL/GenBank/DDBJ whole genome shotgun (WGS) entry which is preliminary data.</text>
</comment>
<accession>A0AAV4EUG3</accession>